<evidence type="ECO:0000259" key="1">
    <source>
        <dbReference type="PROSITE" id="PS51186"/>
    </source>
</evidence>
<gene>
    <name evidence="2" type="ORF">SAMN05216191_11541</name>
</gene>
<accession>A0A1G9USA0</accession>
<dbReference type="Proteomes" id="UP000182783">
    <property type="component" value="Unassembled WGS sequence"/>
</dbReference>
<keyword evidence="2" id="KW-0808">Transferase</keyword>
<proteinExistence type="predicted"/>
<feature type="domain" description="N-acetyltransferase" evidence="1">
    <location>
        <begin position="22"/>
        <end position="165"/>
    </location>
</feature>
<sequence length="302" mass="35333">MFSNENIDIDEIDLINDYKDRKVYRDSFNELASLVFDINFEDWYQKGFWDDRYICHSFIREDVVIANVSVSKMDLLINKSNKKAIQIGTVMTHPDFRGKGLSGKLMRHVLDMYEHDCDIFFLFANSTVIDFYPKYGFESVGESQLKLKYYPTPNADTTLRKLNFSNKEDLAFIKKMVLSRRPVSDQFGVSNNQGLFMFYAIKVFPESIYYSQKDEAIIVYQQEGHVLNLYDVVSQSYVNLNQLINRIANEQTGYIHFHFTPDPFTDKVPYEWMDNNGDVLFIKSNFTLDKNSKFCVPLLAHA</sequence>
<reference evidence="2 3" key="1">
    <citation type="submission" date="2016-10" db="EMBL/GenBank/DDBJ databases">
        <authorList>
            <person name="de Groot N.N."/>
        </authorList>
    </citation>
    <scope>NUCLEOTIDE SEQUENCE [LARGE SCALE GENOMIC DNA]</scope>
    <source>
        <strain evidence="2 3">CGMCC 1.10239</strain>
    </source>
</reference>
<name>A0A1G9USA0_9BACL</name>
<dbReference type="AlphaFoldDB" id="A0A1G9USA0"/>
<organism evidence="2 3">
    <name type="scientific">Paenibacillus jilunlii</name>
    <dbReference type="NCBI Taxonomy" id="682956"/>
    <lineage>
        <taxon>Bacteria</taxon>
        <taxon>Bacillati</taxon>
        <taxon>Bacillota</taxon>
        <taxon>Bacilli</taxon>
        <taxon>Bacillales</taxon>
        <taxon>Paenibacillaceae</taxon>
        <taxon>Paenibacillus</taxon>
    </lineage>
</organism>
<dbReference type="Pfam" id="PF13527">
    <property type="entry name" value="Acetyltransf_9"/>
    <property type="match status" value="1"/>
</dbReference>
<dbReference type="EMBL" id="FNGM01000015">
    <property type="protein sequence ID" value="SDM62753.1"/>
    <property type="molecule type" value="Genomic_DNA"/>
</dbReference>
<dbReference type="RefSeq" id="WP_062525349.1">
    <property type="nucleotide sequence ID" value="NZ_CP048429.1"/>
</dbReference>
<protein>
    <submittedName>
        <fullName evidence="2">Acetyltransferase (GNAT) domain-containing protein</fullName>
    </submittedName>
</protein>
<evidence type="ECO:0000313" key="3">
    <source>
        <dbReference type="Proteomes" id="UP000182783"/>
    </source>
</evidence>
<dbReference type="GO" id="GO:0016747">
    <property type="term" value="F:acyltransferase activity, transferring groups other than amino-acyl groups"/>
    <property type="evidence" value="ECO:0007669"/>
    <property type="project" value="InterPro"/>
</dbReference>
<dbReference type="PROSITE" id="PS51186">
    <property type="entry name" value="GNAT"/>
    <property type="match status" value="1"/>
</dbReference>
<dbReference type="CDD" id="cd04301">
    <property type="entry name" value="NAT_SF"/>
    <property type="match status" value="1"/>
</dbReference>
<dbReference type="InterPro" id="IPR000182">
    <property type="entry name" value="GNAT_dom"/>
</dbReference>
<dbReference type="InterPro" id="IPR016181">
    <property type="entry name" value="Acyl_CoA_acyltransferase"/>
</dbReference>
<evidence type="ECO:0000313" key="2">
    <source>
        <dbReference type="EMBL" id="SDM62753.1"/>
    </source>
</evidence>
<dbReference type="Gene3D" id="3.40.630.30">
    <property type="match status" value="1"/>
</dbReference>
<dbReference type="SUPFAM" id="SSF55729">
    <property type="entry name" value="Acyl-CoA N-acyltransferases (Nat)"/>
    <property type="match status" value="1"/>
</dbReference>